<keyword evidence="2" id="KW-0812">Transmembrane</keyword>
<evidence type="ECO:0000259" key="3">
    <source>
        <dbReference type="Pfam" id="PF03168"/>
    </source>
</evidence>
<dbReference type="Proteomes" id="UP000030645">
    <property type="component" value="Unassembled WGS sequence"/>
</dbReference>
<evidence type="ECO:0000313" key="5">
    <source>
        <dbReference type="Proteomes" id="UP000030645"/>
    </source>
</evidence>
<feature type="transmembrane region" description="Helical" evidence="2">
    <location>
        <begin position="40"/>
        <end position="63"/>
    </location>
</feature>
<gene>
    <name evidence="4" type="ORF">L484_006691</name>
</gene>
<dbReference type="InterPro" id="IPR055301">
    <property type="entry name" value="Lea14-like_2"/>
</dbReference>
<evidence type="ECO:0000256" key="2">
    <source>
        <dbReference type="SAM" id="Phobius"/>
    </source>
</evidence>
<name>W9SJ43_9ROSA</name>
<dbReference type="STRING" id="981085.W9SJ43"/>
<sequence length="212" mass="23642">MAERYQQVYPLAPANGHPRSDEESSNLDAKELKRRKRIKLAIYAFIFTASQIIVTLVFVLVVMRVKSPKLRLSDKFEFQTIETNSGSKPSFDISFTTQLRVKNTNWGPYKFDNTTAAFAYEGETVGQVVIPKGKAGMRSTKKVPVSVSLSSSQLKNNTNLGSELSGGILTLRCTAKMTGKVKLMLIMKKKKSANMNCTINIHVKEKTVNLKC</sequence>
<dbReference type="EMBL" id="KE346349">
    <property type="protein sequence ID" value="EXC34336.1"/>
    <property type="molecule type" value="Genomic_DNA"/>
</dbReference>
<proteinExistence type="predicted"/>
<dbReference type="KEGG" id="mnt:21390113"/>
<dbReference type="OrthoDB" id="1154928at2759"/>
<dbReference type="AlphaFoldDB" id="W9SJ43"/>
<dbReference type="Gene3D" id="2.60.40.1820">
    <property type="match status" value="1"/>
</dbReference>
<dbReference type="InterPro" id="IPR004864">
    <property type="entry name" value="LEA_2"/>
</dbReference>
<reference evidence="5" key="1">
    <citation type="submission" date="2013-01" db="EMBL/GenBank/DDBJ databases">
        <title>Draft Genome Sequence of a Mulberry Tree, Morus notabilis C.K. Schneid.</title>
        <authorList>
            <person name="He N."/>
            <person name="Zhao S."/>
        </authorList>
    </citation>
    <scope>NUCLEOTIDE SEQUENCE</scope>
</reference>
<evidence type="ECO:0000256" key="1">
    <source>
        <dbReference type="SAM" id="MobiDB-lite"/>
    </source>
</evidence>
<keyword evidence="2" id="KW-0472">Membrane</keyword>
<dbReference type="Pfam" id="PF03168">
    <property type="entry name" value="LEA_2"/>
    <property type="match status" value="1"/>
</dbReference>
<keyword evidence="5" id="KW-1185">Reference proteome</keyword>
<accession>W9SJ43</accession>
<organism evidence="4 5">
    <name type="scientific">Morus notabilis</name>
    <dbReference type="NCBI Taxonomy" id="981085"/>
    <lineage>
        <taxon>Eukaryota</taxon>
        <taxon>Viridiplantae</taxon>
        <taxon>Streptophyta</taxon>
        <taxon>Embryophyta</taxon>
        <taxon>Tracheophyta</taxon>
        <taxon>Spermatophyta</taxon>
        <taxon>Magnoliopsida</taxon>
        <taxon>eudicotyledons</taxon>
        <taxon>Gunneridae</taxon>
        <taxon>Pentapetalae</taxon>
        <taxon>rosids</taxon>
        <taxon>fabids</taxon>
        <taxon>Rosales</taxon>
        <taxon>Moraceae</taxon>
        <taxon>Moreae</taxon>
        <taxon>Morus</taxon>
    </lineage>
</organism>
<dbReference type="PANTHER" id="PTHR31852">
    <property type="entry name" value="LATE EMBRYOGENESIS ABUNDANT (LEA) HYDROXYPROLINE-RICH GLYCOPROTEIN FAMILY"/>
    <property type="match status" value="1"/>
</dbReference>
<feature type="domain" description="Late embryogenesis abundant protein LEA-2 subgroup" evidence="3">
    <location>
        <begin position="99"/>
        <end position="198"/>
    </location>
</feature>
<feature type="region of interest" description="Disordered" evidence="1">
    <location>
        <begin position="9"/>
        <end position="28"/>
    </location>
</feature>
<protein>
    <recommendedName>
        <fullName evidence="3">Late embryogenesis abundant protein LEA-2 subgroup domain-containing protein</fullName>
    </recommendedName>
</protein>
<keyword evidence="2" id="KW-1133">Transmembrane helix</keyword>
<evidence type="ECO:0000313" key="4">
    <source>
        <dbReference type="EMBL" id="EXC34336.1"/>
    </source>
</evidence>